<feature type="chain" id="PRO_5035429637" description="chitinase" evidence="13">
    <location>
        <begin position="21"/>
        <end position="1275"/>
    </location>
</feature>
<dbReference type="EC" id="3.2.1.14" evidence="4"/>
<dbReference type="InterPro" id="IPR001579">
    <property type="entry name" value="Glyco_hydro_18_chit_AS"/>
</dbReference>
<proteinExistence type="inferred from homology"/>
<evidence type="ECO:0000256" key="5">
    <source>
        <dbReference type="ARBA" id="ARBA00022525"/>
    </source>
</evidence>
<gene>
    <name evidence="15" type="ORF">B0I35DRAFT_359977</name>
</gene>
<comment type="similarity">
    <text evidence="3">Belongs to the glycosyl hydrolase 18 family. Chitinase class V subfamily.</text>
</comment>
<organism evidence="15 16">
    <name type="scientific">Stachybotrys elegans</name>
    <dbReference type="NCBI Taxonomy" id="80388"/>
    <lineage>
        <taxon>Eukaryota</taxon>
        <taxon>Fungi</taxon>
        <taxon>Dikarya</taxon>
        <taxon>Ascomycota</taxon>
        <taxon>Pezizomycotina</taxon>
        <taxon>Sordariomycetes</taxon>
        <taxon>Hypocreomycetidae</taxon>
        <taxon>Hypocreales</taxon>
        <taxon>Stachybotryaceae</taxon>
        <taxon>Stachybotrys</taxon>
    </lineage>
</organism>
<evidence type="ECO:0000256" key="8">
    <source>
        <dbReference type="ARBA" id="ARBA00023024"/>
    </source>
</evidence>
<dbReference type="InterPro" id="IPR011583">
    <property type="entry name" value="Chitinase_II/V-like_cat"/>
</dbReference>
<dbReference type="SUPFAM" id="SSF54556">
    <property type="entry name" value="Chitinase insertion domain"/>
    <property type="match status" value="1"/>
</dbReference>
<dbReference type="GO" id="GO:0006032">
    <property type="term" value="P:chitin catabolic process"/>
    <property type="evidence" value="ECO:0007669"/>
    <property type="project" value="UniProtKB-KW"/>
</dbReference>
<dbReference type="SMART" id="SM00636">
    <property type="entry name" value="Glyco_18"/>
    <property type="match status" value="1"/>
</dbReference>
<keyword evidence="16" id="KW-1185">Reference proteome</keyword>
<dbReference type="Gene3D" id="3.30.60.10">
    <property type="entry name" value="Endochitinase-like"/>
    <property type="match status" value="1"/>
</dbReference>
<evidence type="ECO:0000256" key="1">
    <source>
        <dbReference type="ARBA" id="ARBA00000822"/>
    </source>
</evidence>
<dbReference type="SMART" id="SM00270">
    <property type="entry name" value="ChtBD1"/>
    <property type="match status" value="2"/>
</dbReference>
<dbReference type="SUPFAM" id="SSF51445">
    <property type="entry name" value="(Trans)glycosidases"/>
    <property type="match status" value="1"/>
</dbReference>
<dbReference type="PANTHER" id="PTHR11177:SF402">
    <property type="entry name" value="CHITINASE"/>
    <property type="match status" value="1"/>
</dbReference>
<dbReference type="Pfam" id="PF00187">
    <property type="entry name" value="Chitin_bind_1"/>
    <property type="match status" value="1"/>
</dbReference>
<dbReference type="Pfam" id="PF00704">
    <property type="entry name" value="Glyco_hydro_18"/>
    <property type="match status" value="1"/>
</dbReference>
<dbReference type="OrthoDB" id="73875at2759"/>
<accession>A0A8K0WLR0</accession>
<feature type="signal peptide" evidence="13">
    <location>
        <begin position="1"/>
        <end position="20"/>
    </location>
</feature>
<keyword evidence="5" id="KW-0964">Secreted</keyword>
<evidence type="ECO:0000256" key="11">
    <source>
        <dbReference type="ARBA" id="ARBA00023326"/>
    </source>
</evidence>
<dbReference type="CDD" id="cd00035">
    <property type="entry name" value="ChtBD1"/>
    <property type="match status" value="1"/>
</dbReference>
<dbReference type="InterPro" id="IPR029070">
    <property type="entry name" value="Chitinase_insertion_sf"/>
</dbReference>
<dbReference type="SUPFAM" id="SSF57016">
    <property type="entry name" value="Plant lectins/antimicrobial peptides"/>
    <property type="match status" value="1"/>
</dbReference>
<comment type="catalytic activity">
    <reaction evidence="1">
        <text>Random endo-hydrolysis of N-acetyl-beta-D-glucosaminide (1-&gt;4)-beta-linkages in chitin and chitodextrins.</text>
        <dbReference type="EC" id="3.2.1.14"/>
    </reaction>
</comment>
<dbReference type="PROSITE" id="PS51910">
    <property type="entry name" value="GH18_2"/>
    <property type="match status" value="1"/>
</dbReference>
<evidence type="ECO:0000313" key="15">
    <source>
        <dbReference type="EMBL" id="KAH7309113.1"/>
    </source>
</evidence>
<dbReference type="EMBL" id="JAGPNK010000014">
    <property type="protein sequence ID" value="KAH7309113.1"/>
    <property type="molecule type" value="Genomic_DNA"/>
</dbReference>
<dbReference type="GO" id="GO:0008843">
    <property type="term" value="F:endochitinase activity"/>
    <property type="evidence" value="ECO:0007669"/>
    <property type="project" value="UniProtKB-EC"/>
</dbReference>
<dbReference type="InterPro" id="IPR001002">
    <property type="entry name" value="Chitin-bd_1"/>
</dbReference>
<evidence type="ECO:0000256" key="13">
    <source>
        <dbReference type="SAM" id="SignalP"/>
    </source>
</evidence>
<protein>
    <recommendedName>
        <fullName evidence="4">chitinase</fullName>
        <ecNumber evidence="4">3.2.1.14</ecNumber>
    </recommendedName>
</protein>
<dbReference type="PROSITE" id="PS00026">
    <property type="entry name" value="CHIT_BIND_I_1"/>
    <property type="match status" value="1"/>
</dbReference>
<evidence type="ECO:0000256" key="6">
    <source>
        <dbReference type="ARBA" id="ARBA00022669"/>
    </source>
</evidence>
<dbReference type="GO" id="GO:0008061">
    <property type="term" value="F:chitin binding"/>
    <property type="evidence" value="ECO:0007669"/>
    <property type="project" value="UniProtKB-KW"/>
</dbReference>
<evidence type="ECO:0000256" key="3">
    <source>
        <dbReference type="ARBA" id="ARBA00008682"/>
    </source>
</evidence>
<dbReference type="CDD" id="cd06922">
    <property type="entry name" value="ChtBD1_GH18_1"/>
    <property type="match status" value="1"/>
</dbReference>
<keyword evidence="8" id="KW-0146">Chitin degradation</keyword>
<dbReference type="AlphaFoldDB" id="A0A8K0WLR0"/>
<comment type="caution">
    <text evidence="15">The sequence shown here is derived from an EMBL/GenBank/DDBJ whole genome shotgun (WGS) entry which is preliminary data.</text>
</comment>
<dbReference type="Gene3D" id="3.10.50.10">
    <property type="match status" value="1"/>
</dbReference>
<dbReference type="GO" id="GO:0005576">
    <property type="term" value="C:extracellular region"/>
    <property type="evidence" value="ECO:0007669"/>
    <property type="project" value="UniProtKB-SubCell"/>
</dbReference>
<dbReference type="Gene3D" id="3.20.20.80">
    <property type="entry name" value="Glycosidases"/>
    <property type="match status" value="1"/>
</dbReference>
<dbReference type="InterPro" id="IPR036861">
    <property type="entry name" value="Endochitinase-like_sf"/>
</dbReference>
<dbReference type="GO" id="GO:0000272">
    <property type="term" value="P:polysaccharide catabolic process"/>
    <property type="evidence" value="ECO:0007669"/>
    <property type="project" value="UniProtKB-KW"/>
</dbReference>
<comment type="subcellular location">
    <subcellularLocation>
        <location evidence="2">Secreted</location>
    </subcellularLocation>
</comment>
<dbReference type="InterPro" id="IPR018371">
    <property type="entry name" value="Chitin-binding_1_CS"/>
</dbReference>
<dbReference type="InterPro" id="IPR050314">
    <property type="entry name" value="Glycosyl_Hydrlase_18"/>
</dbReference>
<dbReference type="PANTHER" id="PTHR11177">
    <property type="entry name" value="CHITINASE"/>
    <property type="match status" value="1"/>
</dbReference>
<evidence type="ECO:0000256" key="4">
    <source>
        <dbReference type="ARBA" id="ARBA00012729"/>
    </source>
</evidence>
<feature type="domain" description="GH18" evidence="14">
    <location>
        <begin position="115"/>
        <end position="474"/>
    </location>
</feature>
<dbReference type="Proteomes" id="UP000813444">
    <property type="component" value="Unassembled WGS sequence"/>
</dbReference>
<keyword evidence="6" id="KW-0147">Chitin-binding</keyword>
<reference evidence="15" key="1">
    <citation type="journal article" date="2021" name="Nat. Commun.">
        <title>Genetic determinants of endophytism in the Arabidopsis root mycobiome.</title>
        <authorList>
            <person name="Mesny F."/>
            <person name="Miyauchi S."/>
            <person name="Thiergart T."/>
            <person name="Pickel B."/>
            <person name="Atanasova L."/>
            <person name="Karlsson M."/>
            <person name="Huettel B."/>
            <person name="Barry K.W."/>
            <person name="Haridas S."/>
            <person name="Chen C."/>
            <person name="Bauer D."/>
            <person name="Andreopoulos W."/>
            <person name="Pangilinan J."/>
            <person name="LaButti K."/>
            <person name="Riley R."/>
            <person name="Lipzen A."/>
            <person name="Clum A."/>
            <person name="Drula E."/>
            <person name="Henrissat B."/>
            <person name="Kohler A."/>
            <person name="Grigoriev I.V."/>
            <person name="Martin F.M."/>
            <person name="Hacquard S."/>
        </authorList>
    </citation>
    <scope>NUCLEOTIDE SEQUENCE</scope>
    <source>
        <strain evidence="15">MPI-CAGE-CH-0235</strain>
    </source>
</reference>
<keyword evidence="7 12" id="KW-0378">Hydrolase</keyword>
<name>A0A8K0WLR0_9HYPO</name>
<dbReference type="InterPro" id="IPR001223">
    <property type="entry name" value="Glyco_hydro18_cat"/>
</dbReference>
<dbReference type="PROSITE" id="PS01095">
    <property type="entry name" value="GH18_1"/>
    <property type="match status" value="1"/>
</dbReference>
<sequence>MSRPLLFLLFFVALLHLVDAQTTQCSKDIPCKVGCCSKFGFCGYGKDYCHKDVCVNNCNSKAQCDPGNYGSAFVEQSKCALNVCCSKHGFCGFTDEFCGNKKVKAPSCGSDHRLQRVVGYYEGWAARRQCNSFVPEQIPQGVYTHLNFAFATIDPVTFEIRPASPRDTALYRRLTSLKVLDPDLKVLIAVGGWTFNDPGPTATTFSDLARSEKNQKAFIRSLISLMSTYDFDGIDLDWEYPQAPDRSGRGEDYKNFPKFVANLKRALRSTGGRDEVTLTLPASFWYLQHFDIVALEKHVDFFNIMSYDLHGTWDKTNKWVGPYLNAHTNLTEIRDAMDLLWRNKINPDKVVLGTGFYGRAFTATSPNCLSPGCTYESGAPRQPCSKEISVMIQSEIVDVMKRTGAKPVLNKEAAVKILTFDKNQWVAYDDEETFMMKANFAREQCLSGIMVWAVSQDLKDGTYSYAVGKAAGRRFTSLPLTNGAVIRPPEHGLVEVKPKTPQCKWSNCGEGCPSGWVRMPRKDKGARKGEGMWDDSYCKSGSRRLCCPAEGKVPTCGWYTHRNGKCDPTCPSGTKEVGSLSKHCNNNKYQAACCTTGGESMKLYNQCSWADWPLCMTGKCNNDEVASSPSGSGGALCNVHSFNIRTRAFSVQERKYCCDNDDDNAKWDDCKWYNNLGPGSQDDESFCRSGCPSDRVRVAMDKYWNKDGRLGCARGARAKCCIPKHQKLERRDAPEPPLDAQMRSALRDFLDEPMCDYHSDNFQVLRTRDFNSLAYERTAPGEHLDSPEQLHDHPLETRSQATNVFRQLGSGQVSHFSERAVSPQSDRDLVFLLVKSMIFGVATQNRIRIWDGLIASIYPNLVWSKLWTWIKLNNAINNFGVDYLADRIVCGLWEFNTKVGGKRINECRCDTSACCILGGDDCTEELRLSGPRSLAVVPRKELLALVGPRPGEPRTFKVYFPDSSEYVELTSVAYSPSSSRNWGGNHPIWTRLYFFSSNNDCLDAQPDVRSAAPGTRGIHLEHIMEQNTHPRFFTEGMMGVLPSGRPYPNGWRLSEGFVRNTLFTRYPGPPTAMPGGGYSNDPVERLFNALGSTLNDGQAVFVQAGLNQMKSVLWTQNDGRNAGWGALWYLDEEELYPILEDLGSYESFVRVLRTVISTIHYLADERIWRYLVEINDNVRVEMEALQRHHLGLTGVQLPVLAMWDIFILDLLEATTIYARNFVRAWADRARDMYGSDARPNAVNLLMLVARLESIVDGWDDENTGLPWRRRRSNQR</sequence>
<keyword evidence="13" id="KW-0732">Signal</keyword>
<evidence type="ECO:0000256" key="10">
    <source>
        <dbReference type="ARBA" id="ARBA00023295"/>
    </source>
</evidence>
<keyword evidence="9" id="KW-0119">Carbohydrate metabolism</keyword>
<evidence type="ECO:0000256" key="2">
    <source>
        <dbReference type="ARBA" id="ARBA00004613"/>
    </source>
</evidence>
<keyword evidence="11" id="KW-0624">Polysaccharide degradation</keyword>
<evidence type="ECO:0000313" key="16">
    <source>
        <dbReference type="Proteomes" id="UP000813444"/>
    </source>
</evidence>
<evidence type="ECO:0000256" key="9">
    <source>
        <dbReference type="ARBA" id="ARBA00023277"/>
    </source>
</evidence>
<keyword evidence="10 12" id="KW-0326">Glycosidase</keyword>
<dbReference type="InterPro" id="IPR017853">
    <property type="entry name" value="GH"/>
</dbReference>
<evidence type="ECO:0000259" key="14">
    <source>
        <dbReference type="PROSITE" id="PS51910"/>
    </source>
</evidence>
<evidence type="ECO:0000256" key="7">
    <source>
        <dbReference type="ARBA" id="ARBA00022801"/>
    </source>
</evidence>
<evidence type="ECO:0000256" key="12">
    <source>
        <dbReference type="RuleBase" id="RU000489"/>
    </source>
</evidence>